<name>J9A030_EDHAE</name>
<dbReference type="EMBL" id="AFBI03000324">
    <property type="protein sequence ID" value="EJW05263.1"/>
    <property type="molecule type" value="Genomic_DNA"/>
</dbReference>
<comment type="similarity">
    <text evidence="1">Belongs to the AB hydrolase superfamily. AB hydrolase 4 family.</text>
</comment>
<dbReference type="PANTHER" id="PTHR10794">
    <property type="entry name" value="ABHYDROLASE DOMAIN-CONTAINING PROTEIN"/>
    <property type="match status" value="1"/>
</dbReference>
<accession>J9A030</accession>
<keyword evidence="3" id="KW-1185">Reference proteome</keyword>
<dbReference type="GO" id="GO:0034338">
    <property type="term" value="F:short-chain carboxylesterase activity"/>
    <property type="evidence" value="ECO:0007669"/>
    <property type="project" value="TreeGrafter"/>
</dbReference>
<dbReference type="InterPro" id="IPR050960">
    <property type="entry name" value="AB_hydrolase_4_sf"/>
</dbReference>
<comment type="caution">
    <text evidence="2">The sequence shown here is derived from an EMBL/GenBank/DDBJ whole genome shotgun (WGS) entry which is preliminary data.</text>
</comment>
<dbReference type="PANTHER" id="PTHR10794:SF63">
    <property type="entry name" value="ALPHA_BETA HYDROLASE 1, ISOFORM A"/>
    <property type="match status" value="1"/>
</dbReference>
<proteinExistence type="inferred from homology"/>
<evidence type="ECO:0000313" key="2">
    <source>
        <dbReference type="EMBL" id="EJW05263.1"/>
    </source>
</evidence>
<dbReference type="Proteomes" id="UP000003163">
    <property type="component" value="Unassembled WGS sequence"/>
</dbReference>
<dbReference type="STRING" id="1003232.J9A030"/>
<dbReference type="InterPro" id="IPR029058">
    <property type="entry name" value="AB_hydrolase_fold"/>
</dbReference>
<evidence type="ECO:0000313" key="3">
    <source>
        <dbReference type="Proteomes" id="UP000003163"/>
    </source>
</evidence>
<organism evidence="2 3">
    <name type="scientific">Edhazardia aedis (strain USNM 41457)</name>
    <name type="common">Microsporidian parasite</name>
    <dbReference type="NCBI Taxonomy" id="1003232"/>
    <lineage>
        <taxon>Eukaryota</taxon>
        <taxon>Fungi</taxon>
        <taxon>Fungi incertae sedis</taxon>
        <taxon>Microsporidia</taxon>
        <taxon>Edhazardia</taxon>
    </lineage>
</organism>
<dbReference type="OrthoDB" id="5954035at2759"/>
<protein>
    <submittedName>
        <fullName evidence="2">Uncharacterized protein</fullName>
    </submittedName>
</protein>
<sequence length="124" mass="14278">NDIKKCKSIEDVDRCVTSKIFKLPDLYAHYYENSCGTKLQYVQKPLLIVNSSDDPVIPLATIPFEKFKRNSNLILALTTKGGHLGFLSHNIEKNYIDELAVEYFNCIHSKEFQSRFNDDCSQNQ</sequence>
<gene>
    <name evidence="2" type="ORF">EDEG_04096</name>
</gene>
<dbReference type="InParanoid" id="J9A030"/>
<reference evidence="2 3" key="1">
    <citation type="submission" date="2011-08" db="EMBL/GenBank/DDBJ databases">
        <authorList>
            <person name="Liu Z.J."/>
            <person name="Shi F.L."/>
            <person name="Lu J.Q."/>
            <person name="Li M."/>
            <person name="Wang Z.L."/>
        </authorList>
    </citation>
    <scope>NUCLEOTIDE SEQUENCE [LARGE SCALE GENOMIC DNA]</scope>
    <source>
        <strain evidence="2 3">USNM 41457</strain>
    </source>
</reference>
<dbReference type="AlphaFoldDB" id="J9A030"/>
<evidence type="ECO:0000256" key="1">
    <source>
        <dbReference type="ARBA" id="ARBA00010884"/>
    </source>
</evidence>
<dbReference type="HOGENOM" id="CLU_2066950_0_0_1"/>
<dbReference type="GO" id="GO:0047372">
    <property type="term" value="F:monoacylglycerol lipase activity"/>
    <property type="evidence" value="ECO:0007669"/>
    <property type="project" value="TreeGrafter"/>
</dbReference>
<feature type="non-terminal residue" evidence="2">
    <location>
        <position position="1"/>
    </location>
</feature>
<dbReference type="VEuPathDB" id="MicrosporidiaDB:EDEG_04096"/>
<reference evidence="3" key="2">
    <citation type="submission" date="2015-07" db="EMBL/GenBank/DDBJ databases">
        <title>Contrasting host-pathogen interactions and genome evolution in two generalist and specialist microsporidian pathogens of mosquitoes.</title>
        <authorList>
            <consortium name="The Broad Institute Genomics Platform"/>
            <consortium name="The Broad Institute Genome Sequencing Center for Infectious Disease"/>
            <person name="Cuomo C.A."/>
            <person name="Sanscrainte N.D."/>
            <person name="Goldberg J.M."/>
            <person name="Heiman D."/>
            <person name="Young S."/>
            <person name="Zeng Q."/>
            <person name="Becnel J.J."/>
            <person name="Birren B.W."/>
        </authorList>
    </citation>
    <scope>NUCLEOTIDE SEQUENCE [LARGE SCALE GENOMIC DNA]</scope>
    <source>
        <strain evidence="3">USNM 41457</strain>
    </source>
</reference>
<dbReference type="SUPFAM" id="SSF53474">
    <property type="entry name" value="alpha/beta-Hydrolases"/>
    <property type="match status" value="1"/>
</dbReference>